<dbReference type="InterPro" id="IPR029058">
    <property type="entry name" value="AB_hydrolase_fold"/>
</dbReference>
<dbReference type="InterPro" id="IPR050228">
    <property type="entry name" value="Carboxylesterase_BioH"/>
</dbReference>
<dbReference type="Proteomes" id="UP000606922">
    <property type="component" value="Unassembled WGS sequence"/>
</dbReference>
<keyword evidence="3" id="KW-1185">Reference proteome</keyword>
<feature type="domain" description="AB hydrolase-1" evidence="1">
    <location>
        <begin position="24"/>
        <end position="245"/>
    </location>
</feature>
<dbReference type="GO" id="GO:0016787">
    <property type="term" value="F:hydrolase activity"/>
    <property type="evidence" value="ECO:0007669"/>
    <property type="project" value="UniProtKB-KW"/>
</dbReference>
<dbReference type="InterPro" id="IPR000073">
    <property type="entry name" value="AB_hydrolase_1"/>
</dbReference>
<protein>
    <submittedName>
        <fullName evidence="2">Alpha/beta hydrolase</fullName>
    </submittedName>
</protein>
<dbReference type="RefSeq" id="WP_188509712.1">
    <property type="nucleotide sequence ID" value="NZ_BMGB01000001.1"/>
</dbReference>
<sequence>MTEFVTSADGTRIAFDREGDGPPVVLVGGATQFRAFDPATAELARELAGRGFTVVNYDRRGRGESGDTVPFAVDREVEDIAALVAEVGGAAALYGSSSGAALALWAAAAGVPTTALVLWEPPFELEGTGDRDWLTGLEDRIAHNDRQGAAEFFMRDMPPEWLEAAKSSDAWQTLISVAPTMVYDAAALERTQHAPWREAWAAVTVPTLVVVGDQALPIFPPVADALVEALPRATQCRIDSSNHDWKPDQMAKVIADFVRPA</sequence>
<reference evidence="2" key="1">
    <citation type="journal article" date="2014" name="Int. J. Syst. Evol. Microbiol.">
        <title>Complete genome sequence of Corynebacterium casei LMG S-19264T (=DSM 44701T), isolated from a smear-ripened cheese.</title>
        <authorList>
            <consortium name="US DOE Joint Genome Institute (JGI-PGF)"/>
            <person name="Walter F."/>
            <person name="Albersmeier A."/>
            <person name="Kalinowski J."/>
            <person name="Ruckert C."/>
        </authorList>
    </citation>
    <scope>NUCLEOTIDE SEQUENCE</scope>
    <source>
        <strain evidence="2">CGMCC 1.12813</strain>
    </source>
</reference>
<dbReference type="PANTHER" id="PTHR43194">
    <property type="entry name" value="HYDROLASE ALPHA/BETA FOLD FAMILY"/>
    <property type="match status" value="1"/>
</dbReference>
<evidence type="ECO:0000259" key="1">
    <source>
        <dbReference type="Pfam" id="PF12697"/>
    </source>
</evidence>
<name>A0A916WHR8_9MICO</name>
<evidence type="ECO:0000313" key="3">
    <source>
        <dbReference type="Proteomes" id="UP000606922"/>
    </source>
</evidence>
<dbReference type="AlphaFoldDB" id="A0A916WHR8"/>
<dbReference type="SUPFAM" id="SSF53474">
    <property type="entry name" value="alpha/beta-Hydrolases"/>
    <property type="match status" value="1"/>
</dbReference>
<keyword evidence="2" id="KW-0378">Hydrolase</keyword>
<proteinExistence type="predicted"/>
<dbReference type="EMBL" id="BMGB01000001">
    <property type="protein sequence ID" value="GGA98738.1"/>
    <property type="molecule type" value="Genomic_DNA"/>
</dbReference>
<gene>
    <name evidence="2" type="ORF">GCM10010979_11550</name>
</gene>
<dbReference type="Pfam" id="PF12697">
    <property type="entry name" value="Abhydrolase_6"/>
    <property type="match status" value="1"/>
</dbReference>
<accession>A0A916WHR8</accession>
<evidence type="ECO:0000313" key="2">
    <source>
        <dbReference type="EMBL" id="GGA98738.1"/>
    </source>
</evidence>
<dbReference type="Gene3D" id="3.40.50.1820">
    <property type="entry name" value="alpha/beta hydrolase"/>
    <property type="match status" value="1"/>
</dbReference>
<dbReference type="PANTHER" id="PTHR43194:SF5">
    <property type="entry name" value="PIMELOYL-[ACYL-CARRIER PROTEIN] METHYL ESTER ESTERASE"/>
    <property type="match status" value="1"/>
</dbReference>
<organism evidence="2 3">
    <name type="scientific">Conyzicola nivalis</name>
    <dbReference type="NCBI Taxonomy" id="1477021"/>
    <lineage>
        <taxon>Bacteria</taxon>
        <taxon>Bacillati</taxon>
        <taxon>Actinomycetota</taxon>
        <taxon>Actinomycetes</taxon>
        <taxon>Micrococcales</taxon>
        <taxon>Microbacteriaceae</taxon>
        <taxon>Conyzicola</taxon>
    </lineage>
</organism>
<comment type="caution">
    <text evidence="2">The sequence shown here is derived from an EMBL/GenBank/DDBJ whole genome shotgun (WGS) entry which is preliminary data.</text>
</comment>
<reference evidence="2" key="2">
    <citation type="submission" date="2020-09" db="EMBL/GenBank/DDBJ databases">
        <authorList>
            <person name="Sun Q."/>
            <person name="Zhou Y."/>
        </authorList>
    </citation>
    <scope>NUCLEOTIDE SEQUENCE</scope>
    <source>
        <strain evidence="2">CGMCC 1.12813</strain>
    </source>
</reference>